<evidence type="ECO:0000256" key="1">
    <source>
        <dbReference type="ARBA" id="ARBA00004831"/>
    </source>
</evidence>
<reference evidence="7 8" key="1">
    <citation type="submission" date="2023-10" db="EMBL/GenBank/DDBJ databases">
        <title>Development of a sustainable strategy for remediation of hydrocarbon-contaminated territories based on the waste exchange concept.</title>
        <authorList>
            <person name="Krivoruchko A."/>
        </authorList>
    </citation>
    <scope>NUCLEOTIDE SEQUENCE [LARGE SCALE GENOMIC DNA]</scope>
    <source>
        <strain evidence="7 8">IEGM 1203</strain>
    </source>
</reference>
<evidence type="ECO:0000256" key="5">
    <source>
        <dbReference type="PIRNR" id="PIRNR000241"/>
    </source>
</evidence>
<comment type="function">
    <text evidence="5 6">Catalyzes the oxidation of uric acid to 5-hydroxyisourate, which is further processed to form (S)-allantoin.</text>
</comment>
<sequence>MNTTTAPLSGTIELTGHQYGKAENRVVRIYRDTPRHEIHDVNVSTCLRGDFADAYLTGDQSKVLPTDTQKQTAYAYAKEKGLISIESYGLELASHFVDDIEPVTGARIEIEEYAWERAVVDGAEHDHTWIRKGQEVRTASITHDDTGTWVIGGLKDLVLLKSTGSEFSGFLQDPYTVLEPTQDRVMATTLVAQWRFTTTDVDWESVYVGIKAQIVKQFATVHSLALQQTLFQIGKAILEDFPIIAEVRLSAPNKHHFDYALGRFGIENDNEVFHAADRPYGLIQAAVSRSDAPDAGPSWTTYAGWLS</sequence>
<comment type="pathway">
    <text evidence="1 5">Purine metabolism; urate degradation; (S)-allantoin from urate: step 1/3.</text>
</comment>
<comment type="similarity">
    <text evidence="2 5 6">Belongs to the uricase family.</text>
</comment>
<proteinExistence type="inferred from homology"/>
<accession>A0ABU4BSI4</accession>
<dbReference type="PIRSF" id="PIRSF000241">
    <property type="entry name" value="Urate_oxidase"/>
    <property type="match status" value="1"/>
</dbReference>
<dbReference type="PANTHER" id="PTHR42874">
    <property type="entry name" value="URICASE"/>
    <property type="match status" value="1"/>
</dbReference>
<keyword evidence="4 5" id="KW-0560">Oxidoreductase</keyword>
<dbReference type="EMBL" id="JAWLKB010000004">
    <property type="protein sequence ID" value="MDV6267138.1"/>
    <property type="molecule type" value="Genomic_DNA"/>
</dbReference>
<dbReference type="NCBIfam" id="TIGR03383">
    <property type="entry name" value="urate_oxi"/>
    <property type="match status" value="1"/>
</dbReference>
<dbReference type="Proteomes" id="UP001185927">
    <property type="component" value="Unassembled WGS sequence"/>
</dbReference>
<evidence type="ECO:0000256" key="6">
    <source>
        <dbReference type="RuleBase" id="RU004455"/>
    </source>
</evidence>
<dbReference type="InterPro" id="IPR019842">
    <property type="entry name" value="Uricase_CS"/>
</dbReference>
<dbReference type="PROSITE" id="PS00366">
    <property type="entry name" value="URICASE"/>
    <property type="match status" value="1"/>
</dbReference>
<dbReference type="EC" id="1.7.3.3" evidence="5 6"/>
<keyword evidence="8" id="KW-1185">Reference proteome</keyword>
<dbReference type="Gene3D" id="3.10.270.10">
    <property type="entry name" value="Urate Oxidase"/>
    <property type="match status" value="1"/>
</dbReference>
<organism evidence="7 8">
    <name type="scientific">Rhodococcus globerulus</name>
    <dbReference type="NCBI Taxonomy" id="33008"/>
    <lineage>
        <taxon>Bacteria</taxon>
        <taxon>Bacillati</taxon>
        <taxon>Actinomycetota</taxon>
        <taxon>Actinomycetes</taxon>
        <taxon>Mycobacteriales</taxon>
        <taxon>Nocardiaceae</taxon>
        <taxon>Rhodococcus</taxon>
    </lineage>
</organism>
<evidence type="ECO:0000313" key="7">
    <source>
        <dbReference type="EMBL" id="MDV6267138.1"/>
    </source>
</evidence>
<keyword evidence="3 5" id="KW-0659">Purine metabolism</keyword>
<evidence type="ECO:0000313" key="8">
    <source>
        <dbReference type="Proteomes" id="UP001185927"/>
    </source>
</evidence>
<comment type="caution">
    <text evidence="7">The sequence shown here is derived from an EMBL/GenBank/DDBJ whole genome shotgun (WGS) entry which is preliminary data.</text>
</comment>
<dbReference type="InterPro" id="IPR002042">
    <property type="entry name" value="Uricase"/>
</dbReference>
<evidence type="ECO:0000256" key="2">
    <source>
        <dbReference type="ARBA" id="ARBA00009760"/>
    </source>
</evidence>
<name>A0ABU4BSI4_RHOGO</name>
<dbReference type="PANTHER" id="PTHR42874:SF1">
    <property type="entry name" value="URICASE"/>
    <property type="match status" value="1"/>
</dbReference>
<dbReference type="RefSeq" id="WP_233365422.1">
    <property type="nucleotide sequence ID" value="NZ_JACLZG010000050.1"/>
</dbReference>
<evidence type="ECO:0000256" key="4">
    <source>
        <dbReference type="ARBA" id="ARBA00023002"/>
    </source>
</evidence>
<gene>
    <name evidence="7" type="primary">pucL</name>
    <name evidence="7" type="ORF">R3Q16_11030</name>
</gene>
<dbReference type="Pfam" id="PF01014">
    <property type="entry name" value="Uricase"/>
    <property type="match status" value="2"/>
</dbReference>
<comment type="catalytic activity">
    <reaction evidence="5 6">
        <text>urate + O2 + H2O = 5-hydroxyisourate + H2O2</text>
        <dbReference type="Rhea" id="RHEA:21368"/>
        <dbReference type="ChEBI" id="CHEBI:15377"/>
        <dbReference type="ChEBI" id="CHEBI:15379"/>
        <dbReference type="ChEBI" id="CHEBI:16240"/>
        <dbReference type="ChEBI" id="CHEBI:17775"/>
        <dbReference type="ChEBI" id="CHEBI:18072"/>
        <dbReference type="EC" id="1.7.3.3"/>
    </reaction>
</comment>
<dbReference type="SUPFAM" id="SSF55620">
    <property type="entry name" value="Tetrahydrobiopterin biosynthesis enzymes-like"/>
    <property type="match status" value="2"/>
</dbReference>
<protein>
    <recommendedName>
        <fullName evidence="5 6">Uricase</fullName>
        <ecNumber evidence="5 6">1.7.3.3</ecNumber>
    </recommendedName>
    <alternativeName>
        <fullName evidence="5">Urate oxidase</fullName>
    </alternativeName>
</protein>
<dbReference type="PRINTS" id="PR00093">
    <property type="entry name" value="URICASE"/>
</dbReference>
<evidence type="ECO:0000256" key="3">
    <source>
        <dbReference type="ARBA" id="ARBA00022631"/>
    </source>
</evidence>